<dbReference type="Pfam" id="PF21365">
    <property type="entry name" value="Glyco_hydro_31_3rd"/>
    <property type="match status" value="1"/>
</dbReference>
<evidence type="ECO:0000313" key="6">
    <source>
        <dbReference type="Proteomes" id="UP000095706"/>
    </source>
</evidence>
<dbReference type="InterPro" id="IPR051816">
    <property type="entry name" value="Glycosyl_Hydrolase_31"/>
</dbReference>
<dbReference type="Gene3D" id="2.60.40.1190">
    <property type="match status" value="1"/>
</dbReference>
<name>A0A173Y6J7_9FIRM</name>
<dbReference type="Pfam" id="PF01055">
    <property type="entry name" value="Glyco_hydro_31_2nd"/>
    <property type="match status" value="1"/>
</dbReference>
<evidence type="ECO:0000259" key="3">
    <source>
        <dbReference type="Pfam" id="PF13802"/>
    </source>
</evidence>
<dbReference type="SUPFAM" id="SSF51011">
    <property type="entry name" value="Glycosyl hydrolase domain"/>
    <property type="match status" value="1"/>
</dbReference>
<feature type="domain" description="Glycoside hydrolase family 31 N-terminal" evidence="3">
    <location>
        <begin position="421"/>
        <end position="555"/>
    </location>
</feature>
<dbReference type="AlphaFoldDB" id="A0A173Y6J7"/>
<evidence type="ECO:0000259" key="4">
    <source>
        <dbReference type="Pfam" id="PF21365"/>
    </source>
</evidence>
<dbReference type="Gene3D" id="3.20.20.80">
    <property type="entry name" value="Glycosidases"/>
    <property type="match status" value="1"/>
</dbReference>
<accession>A0A173Y6J7</accession>
<dbReference type="Proteomes" id="UP000095706">
    <property type="component" value="Unassembled WGS sequence"/>
</dbReference>
<dbReference type="CDD" id="cd14752">
    <property type="entry name" value="GH31_N"/>
    <property type="match status" value="1"/>
</dbReference>
<keyword evidence="5" id="KW-0326">Glycosidase</keyword>
<dbReference type="EMBL" id="CYYV01000002">
    <property type="protein sequence ID" value="CUN59524.1"/>
    <property type="molecule type" value="Genomic_DNA"/>
</dbReference>
<dbReference type="Gene3D" id="2.60.40.1180">
    <property type="entry name" value="Golgi alpha-mannosidase II"/>
    <property type="match status" value="1"/>
</dbReference>
<dbReference type="Pfam" id="PF13802">
    <property type="entry name" value="Gal_mutarotas_2"/>
    <property type="match status" value="1"/>
</dbReference>
<dbReference type="InterPro" id="IPR048395">
    <property type="entry name" value="Glyco_hydro_31_C"/>
</dbReference>
<gene>
    <name evidence="5" type="primary">yicI_2</name>
    <name evidence="5" type="ORF">ERS852406_00416</name>
</gene>
<evidence type="ECO:0000313" key="5">
    <source>
        <dbReference type="EMBL" id="CUN59524.1"/>
    </source>
</evidence>
<dbReference type="PANTHER" id="PTHR43863:SF2">
    <property type="entry name" value="MALTASE-GLUCOAMYLASE"/>
    <property type="match status" value="1"/>
</dbReference>
<dbReference type="EC" id="3.2.1.177" evidence="5"/>
<dbReference type="InterPro" id="IPR025887">
    <property type="entry name" value="Glyco_hydro_31_N_dom"/>
</dbReference>
<dbReference type="Gene3D" id="2.60.40.1760">
    <property type="entry name" value="glycosyl hydrolase (family 31)"/>
    <property type="match status" value="1"/>
</dbReference>
<dbReference type="InterPro" id="IPR017853">
    <property type="entry name" value="GH"/>
</dbReference>
<evidence type="ECO:0000259" key="2">
    <source>
        <dbReference type="Pfam" id="PF01055"/>
    </source>
</evidence>
<evidence type="ECO:0000256" key="1">
    <source>
        <dbReference type="ARBA" id="ARBA00007806"/>
    </source>
</evidence>
<feature type="domain" description="Glycoside hydrolase family 31 TIM barrel" evidence="2">
    <location>
        <begin position="622"/>
        <end position="903"/>
    </location>
</feature>
<dbReference type="InterPro" id="IPR013780">
    <property type="entry name" value="Glyco_hydro_b"/>
</dbReference>
<organism evidence="5 6">
    <name type="scientific">Fusicatenibacter saccharivorans</name>
    <dbReference type="NCBI Taxonomy" id="1150298"/>
    <lineage>
        <taxon>Bacteria</taxon>
        <taxon>Bacillati</taxon>
        <taxon>Bacillota</taxon>
        <taxon>Clostridia</taxon>
        <taxon>Lachnospirales</taxon>
        <taxon>Lachnospiraceae</taxon>
        <taxon>Fusicatenibacter</taxon>
    </lineage>
</organism>
<reference evidence="5 6" key="1">
    <citation type="submission" date="2015-09" db="EMBL/GenBank/DDBJ databases">
        <authorList>
            <consortium name="Pathogen Informatics"/>
        </authorList>
    </citation>
    <scope>NUCLEOTIDE SEQUENCE [LARGE SCALE GENOMIC DNA]</scope>
    <source>
        <strain evidence="5 6">2789STDY5608849</strain>
    </source>
</reference>
<keyword evidence="5" id="KW-0378">Hydrolase</keyword>
<proteinExistence type="inferred from homology"/>
<protein>
    <submittedName>
        <fullName evidence="5">Alpha-xylosidase</fullName>
        <ecNumber evidence="5">3.2.1.177</ecNumber>
    </submittedName>
</protein>
<dbReference type="SUPFAM" id="SSF74650">
    <property type="entry name" value="Galactose mutarotase-like"/>
    <property type="match status" value="1"/>
</dbReference>
<dbReference type="InterPro" id="IPR000322">
    <property type="entry name" value="Glyco_hydro_31_TIM"/>
</dbReference>
<dbReference type="SUPFAM" id="SSF49344">
    <property type="entry name" value="CBD9-like"/>
    <property type="match status" value="1"/>
</dbReference>
<dbReference type="SUPFAM" id="SSF51445">
    <property type="entry name" value="(Trans)glycosidases"/>
    <property type="match status" value="1"/>
</dbReference>
<dbReference type="InterPro" id="IPR011013">
    <property type="entry name" value="Gal_mutarotase_sf_dom"/>
</dbReference>
<dbReference type="PANTHER" id="PTHR43863">
    <property type="entry name" value="HYDROLASE, PUTATIVE (AFU_ORTHOLOGUE AFUA_1G03140)-RELATED"/>
    <property type="match status" value="1"/>
</dbReference>
<sequence length="1128" mass="129206">MITTRKKQSFGIAAVELGAPVSTVPSIPVNLNEWEHAVLMDTFYSAGGRETVSSTNLRMMWDQKNLYLYLICYEKEARVSRPSDENVLKTEWMLRKDKIEIALSSGNFGARDYAVFCADTEKQAGARTEKGMTYFGGDKAILNDYFTEKNDAVKTEIPSWKYTCKIAVEKNCWRVMFGIPWELFGGFPEKYFKFQVYRKKNQTSEVLALNPLDLNANYESRFDFDPESFIECIPGGTPQVIYSNSACVILPDGMMHWQRPATLEWPSTNERAEILHLQKSLTPTTPDELPDRIITVQRWQDVLMLEGMDFFPNARCENSFDKVDPWVQRRLCNEALRKGDTATACRELDVLIGYFRTLTAWWYADHTLGDADEDNWIGFTHLKSVSDQGNKIVLKYEYGLNTCDAVLIPQNRGFRFYTREKGDFDSEAVSYTFSEIEGEYQIKTAHSVIVITAGDDWKICADEKFVLDADNFKFYDYAGSKGFDVCQPLLEREMVYGFGERFDAVNQRGRVLSLWHRDAFEGCNCSIGNQSYKNVSFLHSTKGYSLFINSFYRIRADIGRVSKGLRITTAGPKADIYVFTGSVLENMEEYTALTGKPLLPPAWVFEPWAGGGVGRWMDGPTHDVIQEMEGVIRKFKNLDIPHSGLYAEGAGWKWEDHYNKEEIYKIAAFTKQQKMRVFSWQFSHLDMEQAKELLPNCAEEDLPITRTPDYHGEKVLPCAIDFSHPRAEELLENQWHDRMDAGFDGTMVDFGEIIPDEAVFYDGRTGDEMHNAYALDYTKAYRKLFEKYKGEDHVLFSRSAAAGVQKYSCQFGGDQLSSFRGLTYAMNGGLTLAASGFPFWGVDAGGYSGFADEETYLRWTEFATFSPIMRFHGVTPREPWAYSRYAVSVYKFYAWLRENLLKYSVHTAEEAHKTGIPMMRPLPMVFPEDKEAVYWEDEYFYGSDLLVAPVHQEGEKRRIYFPSGRWINLLDFRKMVGGNRIFQVDVPIDKIPVYIREGACILSVMNGELQLGQSMTYEKKNTVLMSRALNETSGKRYADGKEIEYNILGKTGEDFFMLRHASETEFIVLLGFDRKPESLELNGISLPEGASLNALNYGSGWYWREDTAVIVSVPKLEKTEIHVIHKEQ</sequence>
<comment type="similarity">
    <text evidence="1">Belongs to the glycosyl hydrolase 31 family.</text>
</comment>
<feature type="domain" description="Glycosyl hydrolase family 31 C-terminal" evidence="4">
    <location>
        <begin position="915"/>
        <end position="1001"/>
    </location>
</feature>
<dbReference type="GO" id="GO:0005975">
    <property type="term" value="P:carbohydrate metabolic process"/>
    <property type="evidence" value="ECO:0007669"/>
    <property type="project" value="InterPro"/>
</dbReference>
<dbReference type="GO" id="GO:0061634">
    <property type="term" value="F:alpha-D-xyloside xylohydrolase"/>
    <property type="evidence" value="ECO:0007669"/>
    <property type="project" value="UniProtKB-EC"/>
</dbReference>
<dbReference type="GO" id="GO:0030246">
    <property type="term" value="F:carbohydrate binding"/>
    <property type="evidence" value="ECO:0007669"/>
    <property type="project" value="InterPro"/>
</dbReference>